<dbReference type="Proteomes" id="UP000593875">
    <property type="component" value="Plasmid unnamed1"/>
</dbReference>
<evidence type="ECO:0000313" key="2">
    <source>
        <dbReference type="EMBL" id="QOL52269.1"/>
    </source>
</evidence>
<geneLocation type="plasmid" evidence="2 3">
    <name>unnamed1</name>
</geneLocation>
<name>A0A7L9UCV4_9BURK</name>
<evidence type="ECO:0000259" key="1">
    <source>
        <dbReference type="Pfam" id="PF23019"/>
    </source>
</evidence>
<dbReference type="Gene3D" id="3.20.20.370">
    <property type="entry name" value="Glycoside hydrolase/deacetylase"/>
    <property type="match status" value="1"/>
</dbReference>
<reference evidence="2 3" key="1">
    <citation type="submission" date="2020-10" db="EMBL/GenBank/DDBJ databases">
        <title>Genome sequencing of Massilia sp. LPB0304.</title>
        <authorList>
            <person name="Kim J."/>
        </authorList>
    </citation>
    <scope>NUCLEOTIDE SEQUENCE [LARGE SCALE GENOMIC DNA]</scope>
    <source>
        <strain evidence="2 3">LPB0304</strain>
        <plasmid evidence="2 3">unnamed1</plasmid>
    </source>
</reference>
<feature type="domain" description="DUF7033" evidence="1">
    <location>
        <begin position="106"/>
        <end position="189"/>
    </location>
</feature>
<dbReference type="InterPro" id="IPR054297">
    <property type="entry name" value="DUF7033"/>
</dbReference>
<sequence>MMLHISLPSNWQPERIWITEVLLGQFLGLEHSLTFGRDHMVRLTASGKTLTVSDSFFANQVKTTNLGQHWTLAASSLDIQLCAESIPVLFGSPGFTIDTKGDALLSLDVFGSAFFMLTRYEEWKWKEHDRHGRFPAEASSAVRLGFLNRPIVDEYVEILWAAMRRLWPGLKRKEHVGRKLISCDVDLPFDPACTSISRLCKRLAGRAYRERSLGGLTSSVHNYWSVQRGNQSSDPYWQALFWIMDVNEKAGNRVTFNFIPKPTDRDMDNAPSLDDWRMRHLLKVVHRRGHFVGIHPGYNTYCCPQLFASSVETLRRALDQEGITQHELGGRQHYLRWDVTTTARLWAANELSYDSTLSYPTTAGFRTGTCREYTMYDIIERRPLSLQQRPLIVMENAVIDEANMGLGRGERALAAMQRYKEICSQFHGDFTLLWHNSSLTEEADRTMYSNLIQ</sequence>
<dbReference type="EMBL" id="CP062942">
    <property type="protein sequence ID" value="QOL52269.1"/>
    <property type="molecule type" value="Genomic_DNA"/>
</dbReference>
<gene>
    <name evidence="2" type="ORF">LPB04_23430</name>
</gene>
<protein>
    <submittedName>
        <fullName evidence="2">Polysaccharide deacetylase family protein</fullName>
    </submittedName>
</protein>
<accession>A0A7L9UCV4</accession>
<dbReference type="CDD" id="cd10931">
    <property type="entry name" value="CE4_u7"/>
    <property type="match status" value="1"/>
</dbReference>
<dbReference type="KEGG" id="mlir:LPB04_23430"/>
<keyword evidence="2" id="KW-0614">Plasmid</keyword>
<keyword evidence="3" id="KW-1185">Reference proteome</keyword>
<dbReference type="AlphaFoldDB" id="A0A7L9UCV4"/>
<dbReference type="RefSeq" id="WP_193689232.1">
    <property type="nucleotide sequence ID" value="NZ_CP062942.1"/>
</dbReference>
<organism evidence="2 3">
    <name type="scientific">Massilia litorea</name>
    <dbReference type="NCBI Taxonomy" id="2769491"/>
    <lineage>
        <taxon>Bacteria</taxon>
        <taxon>Pseudomonadati</taxon>
        <taxon>Pseudomonadota</taxon>
        <taxon>Betaproteobacteria</taxon>
        <taxon>Burkholderiales</taxon>
        <taxon>Oxalobacteraceae</taxon>
        <taxon>Telluria group</taxon>
        <taxon>Massilia</taxon>
    </lineage>
</organism>
<evidence type="ECO:0000313" key="3">
    <source>
        <dbReference type="Proteomes" id="UP000593875"/>
    </source>
</evidence>
<dbReference type="Pfam" id="PF23019">
    <property type="entry name" value="DUF7033"/>
    <property type="match status" value="1"/>
</dbReference>
<proteinExistence type="predicted"/>